<keyword evidence="1" id="KW-0677">Repeat</keyword>
<reference evidence="4 5" key="1">
    <citation type="submission" date="2023-10" db="EMBL/GenBank/DDBJ databases">
        <title>Chromosome-scale genome assembly provides insights into flower coloration mechanisms of Canna indica.</title>
        <authorList>
            <person name="Li C."/>
        </authorList>
    </citation>
    <scope>NUCLEOTIDE SEQUENCE [LARGE SCALE GENOMIC DNA]</scope>
    <source>
        <tissue evidence="4">Flower</tissue>
    </source>
</reference>
<evidence type="ECO:0000256" key="1">
    <source>
        <dbReference type="ARBA" id="ARBA00022737"/>
    </source>
</evidence>
<dbReference type="EMBL" id="CP136894">
    <property type="protein sequence ID" value="WOL08225.1"/>
    <property type="molecule type" value="Genomic_DNA"/>
</dbReference>
<evidence type="ECO:0000313" key="5">
    <source>
        <dbReference type="Proteomes" id="UP001327560"/>
    </source>
</evidence>
<dbReference type="GO" id="GO:0009451">
    <property type="term" value="P:RNA modification"/>
    <property type="evidence" value="ECO:0007669"/>
    <property type="project" value="InterPro"/>
</dbReference>
<dbReference type="SUPFAM" id="SSF54518">
    <property type="entry name" value="Tubby C-terminal domain-like"/>
    <property type="match status" value="1"/>
</dbReference>
<sequence length="461" mass="51877">MIVVPCQKHSNQINSGCYGNNQSTTSFVNGLGRRAVRPSQHPALWARSSQQSSRRCRSRVELLFPLKGSSARKRLLQEWAVAEEDAGRDHRGGTEEVVQEATWAKDVERWSGMLPELLHKAVKRVESSGRRWSEVSCDFVFWRWREVEHEVTSVVAELPRETRETTFLASSSSELPVQCYIERNKKTLHSIYTSPWNRAIFMKKGKFLSAVQRFRCNAHVEYNISLDADFLSQGSNAYVGKLRYSGSSPTPSQDFRLVKDLCAHLLDFCILNKKAPLGVQVHSKIVISGLECDSLLGTKLITLYSACRQLQNANTVFDRVPICNAFILNSMIRGYSANGLYQKAINLFHEKMKHGVQPDSYTFSCVLKACASLADLYQGKELHKLASERGLDSDVFVGNSLMCMYTKCRSMENAIKVFEEMPQQDTVSWTSIISAYALSGHNIEAMLKTSLGSLAKCMVIS</sequence>
<protein>
    <submittedName>
        <fullName evidence="4">Pentatricopeptide repeat-containing protein</fullName>
    </submittedName>
</protein>
<feature type="repeat" description="PPR" evidence="2">
    <location>
        <begin position="324"/>
        <end position="358"/>
    </location>
</feature>
<dbReference type="GO" id="GO:0003723">
    <property type="term" value="F:RNA binding"/>
    <property type="evidence" value="ECO:0007669"/>
    <property type="project" value="InterPro"/>
</dbReference>
<evidence type="ECO:0000313" key="4">
    <source>
        <dbReference type="EMBL" id="WOL08225.1"/>
    </source>
</evidence>
<evidence type="ECO:0000256" key="2">
    <source>
        <dbReference type="PROSITE-ProRule" id="PRU00708"/>
    </source>
</evidence>
<dbReference type="Pfam" id="PF01535">
    <property type="entry name" value="PPR"/>
    <property type="match status" value="2"/>
</dbReference>
<dbReference type="FunFam" id="1.25.40.10:FF:000344">
    <property type="entry name" value="Pentatricopeptide repeat-containing protein"/>
    <property type="match status" value="1"/>
</dbReference>
<dbReference type="InterPro" id="IPR002885">
    <property type="entry name" value="PPR_rpt"/>
</dbReference>
<accession>A0AAQ3KIJ6</accession>
<dbReference type="Pfam" id="PF13041">
    <property type="entry name" value="PPR_2"/>
    <property type="match status" value="1"/>
</dbReference>
<dbReference type="InterPro" id="IPR000007">
    <property type="entry name" value="Tubby_C"/>
</dbReference>
<dbReference type="NCBIfam" id="TIGR00756">
    <property type="entry name" value="PPR"/>
    <property type="match status" value="1"/>
</dbReference>
<proteinExistence type="predicted"/>
<evidence type="ECO:0000259" key="3">
    <source>
        <dbReference type="Pfam" id="PF01167"/>
    </source>
</evidence>
<feature type="domain" description="Tubby C-terminal" evidence="3">
    <location>
        <begin position="173"/>
        <end position="244"/>
    </location>
</feature>
<dbReference type="Gene3D" id="3.20.90.10">
    <property type="entry name" value="Tubby Protein, Chain A"/>
    <property type="match status" value="1"/>
</dbReference>
<dbReference type="AlphaFoldDB" id="A0AAQ3KIJ6"/>
<name>A0AAQ3KIJ6_9LILI</name>
<organism evidence="4 5">
    <name type="scientific">Canna indica</name>
    <name type="common">Indian-shot</name>
    <dbReference type="NCBI Taxonomy" id="4628"/>
    <lineage>
        <taxon>Eukaryota</taxon>
        <taxon>Viridiplantae</taxon>
        <taxon>Streptophyta</taxon>
        <taxon>Embryophyta</taxon>
        <taxon>Tracheophyta</taxon>
        <taxon>Spermatophyta</taxon>
        <taxon>Magnoliopsida</taxon>
        <taxon>Liliopsida</taxon>
        <taxon>Zingiberales</taxon>
        <taxon>Cannaceae</taxon>
        <taxon>Canna</taxon>
    </lineage>
</organism>
<dbReference type="InterPro" id="IPR025659">
    <property type="entry name" value="Tubby-like_C"/>
</dbReference>
<dbReference type="Pfam" id="PF01167">
    <property type="entry name" value="Tub"/>
    <property type="match status" value="1"/>
</dbReference>
<dbReference type="Gene3D" id="1.25.40.10">
    <property type="entry name" value="Tetratricopeptide repeat domain"/>
    <property type="match status" value="2"/>
</dbReference>
<feature type="repeat" description="PPR" evidence="2">
    <location>
        <begin position="394"/>
        <end position="428"/>
    </location>
</feature>
<dbReference type="InterPro" id="IPR011990">
    <property type="entry name" value="TPR-like_helical_dom_sf"/>
</dbReference>
<keyword evidence="5" id="KW-1185">Reference proteome</keyword>
<dbReference type="PROSITE" id="PS51375">
    <property type="entry name" value="PPR"/>
    <property type="match status" value="2"/>
</dbReference>
<dbReference type="Proteomes" id="UP001327560">
    <property type="component" value="Chromosome 5"/>
</dbReference>
<dbReference type="PANTHER" id="PTHR47926">
    <property type="entry name" value="PENTATRICOPEPTIDE REPEAT-CONTAINING PROTEIN"/>
    <property type="match status" value="1"/>
</dbReference>
<dbReference type="InterPro" id="IPR046960">
    <property type="entry name" value="PPR_At4g14850-like_plant"/>
</dbReference>
<gene>
    <name evidence="4" type="ORF">Cni_G16977</name>
</gene>